<dbReference type="Proteomes" id="UP000626109">
    <property type="component" value="Unassembled WGS sequence"/>
</dbReference>
<accession>A0A813KSB9</accession>
<feature type="non-terminal residue" evidence="2">
    <location>
        <position position="1"/>
    </location>
</feature>
<evidence type="ECO:0000256" key="1">
    <source>
        <dbReference type="SAM" id="SignalP"/>
    </source>
</evidence>
<keyword evidence="1" id="KW-0732">Signal</keyword>
<dbReference type="EMBL" id="CAJNNW010032205">
    <property type="protein sequence ID" value="CAE8711736.1"/>
    <property type="molecule type" value="Genomic_DNA"/>
</dbReference>
<reference evidence="2" key="1">
    <citation type="submission" date="2021-02" db="EMBL/GenBank/DDBJ databases">
        <authorList>
            <person name="Dougan E. K."/>
            <person name="Rhodes N."/>
            <person name="Thang M."/>
            <person name="Chan C."/>
        </authorList>
    </citation>
    <scope>NUCLEOTIDE SEQUENCE</scope>
</reference>
<protein>
    <submittedName>
        <fullName evidence="2">Uncharacterized protein</fullName>
    </submittedName>
</protein>
<evidence type="ECO:0000313" key="3">
    <source>
        <dbReference type="Proteomes" id="UP000626109"/>
    </source>
</evidence>
<proteinExistence type="predicted"/>
<gene>
    <name evidence="2" type="ORF">PGLA2088_LOCUS36642</name>
</gene>
<dbReference type="AlphaFoldDB" id="A0A813KSB9"/>
<feature type="chain" id="PRO_5033020183" evidence="1">
    <location>
        <begin position="30"/>
        <end position="92"/>
    </location>
</feature>
<name>A0A813KSB9_POLGL</name>
<comment type="caution">
    <text evidence="2">The sequence shown here is derived from an EMBL/GenBank/DDBJ whole genome shotgun (WGS) entry which is preliminary data.</text>
</comment>
<sequence length="92" mass="9530">MTAITTTGHTCTLGVLALQLLGLAGRAAGEQVSADTRIAAAGEFLGNSQMLFAAFCSGWPIFRLLSLAAVNASSPSSAMQLWSMGAWQRLGQ</sequence>
<evidence type="ECO:0000313" key="2">
    <source>
        <dbReference type="EMBL" id="CAE8711736.1"/>
    </source>
</evidence>
<organism evidence="2 3">
    <name type="scientific">Polarella glacialis</name>
    <name type="common">Dinoflagellate</name>
    <dbReference type="NCBI Taxonomy" id="89957"/>
    <lineage>
        <taxon>Eukaryota</taxon>
        <taxon>Sar</taxon>
        <taxon>Alveolata</taxon>
        <taxon>Dinophyceae</taxon>
        <taxon>Suessiales</taxon>
        <taxon>Suessiaceae</taxon>
        <taxon>Polarella</taxon>
    </lineage>
</organism>
<feature type="signal peptide" evidence="1">
    <location>
        <begin position="1"/>
        <end position="29"/>
    </location>
</feature>